<dbReference type="EMBL" id="GGEC01088477">
    <property type="protein sequence ID" value="MBX68961.1"/>
    <property type="molecule type" value="Transcribed_RNA"/>
</dbReference>
<sequence>MFLSNTLLWDCLKWKNCSPIYFCYPPIPLPPKKGSRELMSYLYFDHVLAILLAA</sequence>
<proteinExistence type="predicted"/>
<evidence type="ECO:0000313" key="1">
    <source>
        <dbReference type="EMBL" id="MBX68961.1"/>
    </source>
</evidence>
<protein>
    <submittedName>
        <fullName evidence="1">Uncharacterized protein</fullName>
    </submittedName>
</protein>
<dbReference type="AlphaFoldDB" id="A0A2P2QPX6"/>
<reference evidence="1" key="1">
    <citation type="submission" date="2018-02" db="EMBL/GenBank/DDBJ databases">
        <title>Rhizophora mucronata_Transcriptome.</title>
        <authorList>
            <person name="Meera S.P."/>
            <person name="Sreeshan A."/>
            <person name="Augustine A."/>
        </authorList>
    </citation>
    <scope>NUCLEOTIDE SEQUENCE</scope>
    <source>
        <tissue evidence="1">Leaf</tissue>
    </source>
</reference>
<accession>A0A2P2QPX6</accession>
<organism evidence="1">
    <name type="scientific">Rhizophora mucronata</name>
    <name type="common">Asiatic mangrove</name>
    <dbReference type="NCBI Taxonomy" id="61149"/>
    <lineage>
        <taxon>Eukaryota</taxon>
        <taxon>Viridiplantae</taxon>
        <taxon>Streptophyta</taxon>
        <taxon>Embryophyta</taxon>
        <taxon>Tracheophyta</taxon>
        <taxon>Spermatophyta</taxon>
        <taxon>Magnoliopsida</taxon>
        <taxon>eudicotyledons</taxon>
        <taxon>Gunneridae</taxon>
        <taxon>Pentapetalae</taxon>
        <taxon>rosids</taxon>
        <taxon>fabids</taxon>
        <taxon>Malpighiales</taxon>
        <taxon>Rhizophoraceae</taxon>
        <taxon>Rhizophora</taxon>
    </lineage>
</organism>
<name>A0A2P2QPX6_RHIMU</name>